<name>A0A0F9NR73_9ZZZZ</name>
<reference evidence="1" key="1">
    <citation type="journal article" date="2015" name="Nature">
        <title>Complex archaea that bridge the gap between prokaryotes and eukaryotes.</title>
        <authorList>
            <person name="Spang A."/>
            <person name="Saw J.H."/>
            <person name="Jorgensen S.L."/>
            <person name="Zaremba-Niedzwiedzka K."/>
            <person name="Martijn J."/>
            <person name="Lind A.E."/>
            <person name="van Eijk R."/>
            <person name="Schleper C."/>
            <person name="Guy L."/>
            <person name="Ettema T.J."/>
        </authorList>
    </citation>
    <scope>NUCLEOTIDE SEQUENCE</scope>
</reference>
<organism evidence="1">
    <name type="scientific">marine sediment metagenome</name>
    <dbReference type="NCBI Taxonomy" id="412755"/>
    <lineage>
        <taxon>unclassified sequences</taxon>
        <taxon>metagenomes</taxon>
        <taxon>ecological metagenomes</taxon>
    </lineage>
</organism>
<gene>
    <name evidence="1" type="ORF">LCGC14_0935590</name>
</gene>
<comment type="caution">
    <text evidence="1">The sequence shown here is derived from an EMBL/GenBank/DDBJ whole genome shotgun (WGS) entry which is preliminary data.</text>
</comment>
<evidence type="ECO:0000313" key="1">
    <source>
        <dbReference type="EMBL" id="KKN20444.1"/>
    </source>
</evidence>
<dbReference type="EMBL" id="LAZR01003241">
    <property type="protein sequence ID" value="KKN20444.1"/>
    <property type="molecule type" value="Genomic_DNA"/>
</dbReference>
<sequence length="109" mass="12191">MILKSKIIGEATEHIAQQELIDLLDRRSREGFAIGEGSQELGLIEHLALAGLGWAEMANVLEISDITTSQGTRKRADSIISNYVKMRWGSEYGNINVFVEFLRTNFLGH</sequence>
<protein>
    <submittedName>
        <fullName evidence="1">Uncharacterized protein</fullName>
    </submittedName>
</protein>
<accession>A0A0F9NR73</accession>
<proteinExistence type="predicted"/>
<dbReference type="AlphaFoldDB" id="A0A0F9NR73"/>